<reference evidence="3 4" key="1">
    <citation type="submission" date="2015-02" db="EMBL/GenBank/DDBJ databases">
        <authorList>
            <person name="Chooi Y.-H."/>
        </authorList>
    </citation>
    <scope>NUCLEOTIDE SEQUENCE [LARGE SCALE GENOMIC DNA]</scope>
    <source>
        <strain evidence="3">E3</strain>
    </source>
</reference>
<dbReference type="GO" id="GO:0034398">
    <property type="term" value="P:telomere tethering at nuclear periphery"/>
    <property type="evidence" value="ECO:0007669"/>
    <property type="project" value="TreeGrafter"/>
</dbReference>
<feature type="compositionally biased region" description="Gly residues" evidence="2">
    <location>
        <begin position="330"/>
        <end position="342"/>
    </location>
</feature>
<evidence type="ECO:0000256" key="1">
    <source>
        <dbReference type="ARBA" id="ARBA00008926"/>
    </source>
</evidence>
<dbReference type="OMA" id="MAIDAPC"/>
<protein>
    <recommendedName>
        <fullName evidence="5">Peptidase S59 domain-containing protein</fullName>
    </recommendedName>
</protein>
<dbReference type="GO" id="GO:0006606">
    <property type="term" value="P:protein import into nucleus"/>
    <property type="evidence" value="ECO:0007669"/>
    <property type="project" value="TreeGrafter"/>
</dbReference>
<feature type="compositionally biased region" description="Polar residues" evidence="2">
    <location>
        <begin position="372"/>
        <end position="395"/>
    </location>
</feature>
<feature type="compositionally biased region" description="Low complexity" evidence="2">
    <location>
        <begin position="416"/>
        <end position="427"/>
    </location>
</feature>
<dbReference type="PANTHER" id="PTHR23198:SF6">
    <property type="entry name" value="NUCLEAR PORE COMPLEX PROTEIN NUP98-NUP96"/>
    <property type="match status" value="1"/>
</dbReference>
<dbReference type="GO" id="GO:0008139">
    <property type="term" value="F:nuclear localization sequence binding"/>
    <property type="evidence" value="ECO:0007669"/>
    <property type="project" value="TreeGrafter"/>
</dbReference>
<feature type="compositionally biased region" description="Low complexity" evidence="2">
    <location>
        <begin position="621"/>
        <end position="641"/>
    </location>
</feature>
<sequence length="820" mass="82480">MPLSTPTSSMFGGGGAATAGSRPGTQHTAYASSLETGPNAKGRLVSITAMPAYKEKSFEELRYEDYAMAKGQTPITTASAPGAMTPAATPAPAFGAGASTFGSGFGASATTPAGSGAFGSGGGFGSSSTATTTTQPFGGGAPSPFGQQSAAPSFGFGSSSTTTATTAPSPFGSGGFGTSSATPFGSSTPGRTGFGTSTAPQQPSTPLFGSSSAATPFGASSTQPPAAPAFPSSSSFGFGSTTAPSTQQPSTAFGGGAAGGFGTSTQPSTGLFGAPSSTATQPTSSMFGGGAPSTSTTPGTGLFGAPKPPDSTFSFGGTAPSTSTPAFGSGTPGGGLFSGGATGPSTQPASATPSLFGQTSSTTPSPFGFGGSSTTTPAQPSQPAGGSLFGSSQMPTTGATSGTSSLFGGLGTQQPSTGLGTSSLFGGAKPGTPSMFGTAPAPSTPAPSTTQPFSFQTPAQPQTSLFAPSTPAPSTSTLFGSATPQQQQQQQQLMSQSMQQQATPQHSRITPTIDSNPFGLTPLPEKRPESTTLSFQAPSTPAPASRTGVARPSPTFTGVRPTPQSVARLRGRTRQSAPATPAGSPFDERLFSISTLTSATKLAMPPVFRPHMPPRVELPERSPQTTTSQEQQRQQLAAERSPAARDAQSPRRSERAAPQPTSLPSPAPQQPTKRTALPSLQALVDAGYSLTPSLDELEAMTSEQLAHVTLQVTRDGYGYARWTDLDIRDWADLDLTKLIVISDKSVRLVGAAKRGVVVCGIGARTPAQTTKAYEERVRKFLAEKGFVLHGLQNGYYSFSCDFTKPSASPNRSGAQFAAAR</sequence>
<evidence type="ECO:0000313" key="3">
    <source>
        <dbReference type="EMBL" id="CEP01882.1"/>
    </source>
</evidence>
<proteinExistence type="inferred from homology"/>
<comment type="similarity">
    <text evidence="1">Belongs to the nucleoporin GLFG family.</text>
</comment>
<dbReference type="AlphaFoldDB" id="A0A0G4J2Y0"/>
<dbReference type="GO" id="GO:0017056">
    <property type="term" value="F:structural constituent of nuclear pore"/>
    <property type="evidence" value="ECO:0007669"/>
    <property type="project" value="TreeGrafter"/>
</dbReference>
<dbReference type="InterPro" id="IPR037665">
    <property type="entry name" value="Nucleoporin_S59-like"/>
</dbReference>
<feature type="region of interest" description="Disordered" evidence="2">
    <location>
        <begin position="124"/>
        <end position="589"/>
    </location>
</feature>
<feature type="compositionally biased region" description="Low complexity" evidence="2">
    <location>
        <begin position="149"/>
        <end position="171"/>
    </location>
</feature>
<feature type="compositionally biased region" description="Polar residues" evidence="2">
    <location>
        <begin position="1"/>
        <end position="10"/>
    </location>
</feature>
<dbReference type="Proteomes" id="UP000039324">
    <property type="component" value="Unassembled WGS sequence"/>
</dbReference>
<gene>
    <name evidence="3" type="ORF">PBRA_008825</name>
</gene>
<feature type="region of interest" description="Disordered" evidence="2">
    <location>
        <begin position="602"/>
        <end position="674"/>
    </location>
</feature>
<dbReference type="PANTHER" id="PTHR23198">
    <property type="entry name" value="NUCLEOPORIN"/>
    <property type="match status" value="1"/>
</dbReference>
<feature type="compositionally biased region" description="Low complexity" evidence="2">
    <location>
        <begin position="126"/>
        <end position="136"/>
    </location>
</feature>
<dbReference type="Gene3D" id="3.30.1610.10">
    <property type="entry name" value="Peptidase S59, nucleoporin"/>
    <property type="match status" value="1"/>
</dbReference>
<feature type="compositionally biased region" description="Low complexity" evidence="2">
    <location>
        <begin position="274"/>
        <end position="285"/>
    </location>
</feature>
<dbReference type="EMBL" id="CDSF01000120">
    <property type="protein sequence ID" value="CEP01882.1"/>
    <property type="molecule type" value="Genomic_DNA"/>
</dbReference>
<dbReference type="Gene3D" id="1.10.10.2360">
    <property type="match status" value="1"/>
</dbReference>
<dbReference type="OrthoDB" id="1939165at2759"/>
<organism evidence="3 4">
    <name type="scientific">Plasmodiophora brassicae</name>
    <name type="common">Clubroot disease agent</name>
    <dbReference type="NCBI Taxonomy" id="37360"/>
    <lineage>
        <taxon>Eukaryota</taxon>
        <taxon>Sar</taxon>
        <taxon>Rhizaria</taxon>
        <taxon>Endomyxa</taxon>
        <taxon>Phytomyxea</taxon>
        <taxon>Plasmodiophorida</taxon>
        <taxon>Plasmodiophoridae</taxon>
        <taxon>Plasmodiophora</taxon>
    </lineage>
</organism>
<feature type="compositionally biased region" description="Polar residues" evidence="2">
    <location>
        <begin position="346"/>
        <end position="365"/>
    </location>
</feature>
<feature type="compositionally biased region" description="Polar residues" evidence="2">
    <location>
        <begin position="502"/>
        <end position="515"/>
    </location>
</feature>
<feature type="compositionally biased region" description="Polar residues" evidence="2">
    <location>
        <begin position="194"/>
        <end position="214"/>
    </location>
</feature>
<evidence type="ECO:0000313" key="4">
    <source>
        <dbReference type="Proteomes" id="UP000039324"/>
    </source>
</evidence>
<feature type="compositionally biased region" description="Gly residues" evidence="2">
    <location>
        <begin position="253"/>
        <end position="262"/>
    </location>
</feature>
<dbReference type="SUPFAM" id="SSF82215">
    <property type="entry name" value="C-terminal autoproteolytic domain of nucleoporin nup98"/>
    <property type="match status" value="1"/>
</dbReference>
<dbReference type="GO" id="GO:0006405">
    <property type="term" value="P:RNA export from nucleus"/>
    <property type="evidence" value="ECO:0007669"/>
    <property type="project" value="TreeGrafter"/>
</dbReference>
<dbReference type="InterPro" id="IPR025574">
    <property type="entry name" value="Nucleoporin_FG_rpt"/>
</dbReference>
<dbReference type="Pfam" id="PF21240">
    <property type="entry name" value="Nup98_GLEBS"/>
    <property type="match status" value="1"/>
</dbReference>
<feature type="region of interest" description="Disordered" evidence="2">
    <location>
        <begin position="1"/>
        <end position="37"/>
    </location>
</feature>
<evidence type="ECO:0000256" key="2">
    <source>
        <dbReference type="SAM" id="MobiDB-lite"/>
    </source>
</evidence>
<feature type="compositionally biased region" description="Polar residues" evidence="2">
    <location>
        <begin position="530"/>
        <end position="539"/>
    </location>
</feature>
<dbReference type="GO" id="GO:0000973">
    <property type="term" value="P:post-transcriptional tethering of RNA polymerase II gene DNA at nuclear periphery"/>
    <property type="evidence" value="ECO:0007669"/>
    <property type="project" value="TreeGrafter"/>
</dbReference>
<feature type="compositionally biased region" description="Low complexity" evidence="2">
    <location>
        <begin position="396"/>
        <end position="407"/>
    </location>
</feature>
<accession>A0A0G4J2Y0</accession>
<feature type="compositionally biased region" description="Polar residues" evidence="2">
    <location>
        <begin position="451"/>
        <end position="484"/>
    </location>
</feature>
<name>A0A0G4J2Y0_PLABS</name>
<dbReference type="InterPro" id="IPR036903">
    <property type="entry name" value="Nup98_auto-Pept-S59_dom_sf"/>
</dbReference>
<dbReference type="STRING" id="37360.A0A0G4J2Y0"/>
<feature type="compositionally biased region" description="Low complexity" evidence="2">
    <location>
        <begin position="485"/>
        <end position="501"/>
    </location>
</feature>
<dbReference type="GO" id="GO:0003723">
    <property type="term" value="F:RNA binding"/>
    <property type="evidence" value="ECO:0007669"/>
    <property type="project" value="TreeGrafter"/>
</dbReference>
<feature type="compositionally biased region" description="Low complexity" evidence="2">
    <location>
        <begin position="178"/>
        <end position="190"/>
    </location>
</feature>
<dbReference type="GO" id="GO:0044614">
    <property type="term" value="C:nuclear pore cytoplasmic filaments"/>
    <property type="evidence" value="ECO:0007669"/>
    <property type="project" value="TreeGrafter"/>
</dbReference>
<feature type="compositionally biased region" description="Low complexity" evidence="2">
    <location>
        <begin position="438"/>
        <end position="450"/>
    </location>
</feature>
<keyword evidence="4" id="KW-1185">Reference proteome</keyword>
<feature type="compositionally biased region" description="Polar residues" evidence="2">
    <location>
        <begin position="23"/>
        <end position="36"/>
    </location>
</feature>
<feature type="compositionally biased region" description="Low complexity" evidence="2">
    <location>
        <begin position="320"/>
        <end position="329"/>
    </location>
</feature>
<evidence type="ECO:0008006" key="5">
    <source>
        <dbReference type="Google" id="ProtNLM"/>
    </source>
</evidence>
<feature type="compositionally biased region" description="Low complexity" evidence="2">
    <location>
        <begin position="218"/>
        <end position="252"/>
    </location>
</feature>
<dbReference type="Pfam" id="PF13634">
    <property type="entry name" value="Nucleoporin_FG"/>
    <property type="match status" value="2"/>
</dbReference>